<sequence length="159" mass="18698">MYREELRTHHFGTFTVKGIDIITMVKENAREKLLLQIQDEVLKGGICFDGYTSFQLENADISFCAGADLACVIMCQAAIESYIKEDEALDCKSFYDIIENCSCSSDLKNRLHHLRKYRNKWMHRKEIDREISMDYAELEREAISAYRLTLEVFHYYPFI</sequence>
<dbReference type="OrthoDB" id="1550933at2"/>
<keyword evidence="2" id="KW-1185">Reference proteome</keyword>
<reference evidence="2" key="1">
    <citation type="journal article" date="2020" name="Int. J. Syst. Evol. Microbiol.">
        <title>Capnocytophaga felis sp. nov. isolated from the feline oral cavity.</title>
        <authorList>
            <person name="Suzuki M."/>
            <person name="Umeda K."/>
            <person name="Kimura M."/>
            <person name="Imaoka K."/>
            <person name="Morikawa S."/>
            <person name="Maeda K."/>
        </authorList>
    </citation>
    <scope>NUCLEOTIDE SEQUENCE [LARGE SCALE GENOMIC DNA]</scope>
    <source>
        <strain evidence="2">KC07070</strain>
    </source>
</reference>
<dbReference type="Proteomes" id="UP000398217">
    <property type="component" value="Unassembled WGS sequence"/>
</dbReference>
<accession>A0A5M4B5L7</accession>
<name>A0A5M4B5L7_9FLAO</name>
<gene>
    <name evidence="1" type="ORF">RCZ01_01930</name>
</gene>
<proteinExistence type="predicted"/>
<protein>
    <recommendedName>
        <fullName evidence="3">HEPN domain-containing protein</fullName>
    </recommendedName>
</protein>
<evidence type="ECO:0000313" key="1">
    <source>
        <dbReference type="EMBL" id="GET44891.1"/>
    </source>
</evidence>
<comment type="caution">
    <text evidence="1">The sequence shown here is derived from an EMBL/GenBank/DDBJ whole genome shotgun (WGS) entry which is preliminary data.</text>
</comment>
<dbReference type="RefSeq" id="WP_155283597.1">
    <property type="nucleotide sequence ID" value="NZ_BLBC01000004.1"/>
</dbReference>
<organism evidence="1 2">
    <name type="scientific">Capnocytophaga felis</name>
    <dbReference type="NCBI Taxonomy" id="2267611"/>
    <lineage>
        <taxon>Bacteria</taxon>
        <taxon>Pseudomonadati</taxon>
        <taxon>Bacteroidota</taxon>
        <taxon>Flavobacteriia</taxon>
        <taxon>Flavobacteriales</taxon>
        <taxon>Flavobacteriaceae</taxon>
        <taxon>Capnocytophaga</taxon>
    </lineage>
</organism>
<evidence type="ECO:0000313" key="2">
    <source>
        <dbReference type="Proteomes" id="UP000398217"/>
    </source>
</evidence>
<evidence type="ECO:0008006" key="3">
    <source>
        <dbReference type="Google" id="ProtNLM"/>
    </source>
</evidence>
<dbReference type="EMBL" id="BLBC01000004">
    <property type="protein sequence ID" value="GET44891.1"/>
    <property type="molecule type" value="Genomic_DNA"/>
</dbReference>
<dbReference type="AlphaFoldDB" id="A0A5M4B5L7"/>